<dbReference type="SUPFAM" id="SSF160214">
    <property type="entry name" value="FlaG-like"/>
    <property type="match status" value="1"/>
</dbReference>
<dbReference type="OrthoDB" id="362353at2"/>
<feature type="compositionally biased region" description="Polar residues" evidence="1">
    <location>
        <begin position="28"/>
        <end position="37"/>
    </location>
</feature>
<feature type="compositionally biased region" description="Polar residues" evidence="1">
    <location>
        <begin position="45"/>
        <end position="56"/>
    </location>
</feature>
<dbReference type="STRING" id="1307761.L21SP2_1239"/>
<dbReference type="HOGENOM" id="CLU_1634203_0_0_12"/>
<dbReference type="AlphaFoldDB" id="V5WG95"/>
<dbReference type="eggNOG" id="COG1334">
    <property type="taxonomic scope" value="Bacteria"/>
</dbReference>
<sequence>MSFEIHGVVGQGSSRPATNQDTRRDPSSPVNSPTAGSEQRDYSIPGSSRNDQQQKTRQLQAEARQQQQIDARRRSEEAEAVQQASQEEVEREVQQALKELEQVNLSFAHKLKYSIDHEDHEILVKVIDPETDEVIKELPPVALQRLHDRIQEFIGLLVDEEA</sequence>
<name>V5WG95_9SPIO</name>
<evidence type="ECO:0000256" key="1">
    <source>
        <dbReference type="SAM" id="MobiDB-lite"/>
    </source>
</evidence>
<feature type="compositionally biased region" description="Low complexity" evidence="1">
    <location>
        <begin position="57"/>
        <end position="69"/>
    </location>
</feature>
<dbReference type="InterPro" id="IPR005186">
    <property type="entry name" value="FlaG"/>
</dbReference>
<organism evidence="2 3">
    <name type="scientific">Salinispira pacifica</name>
    <dbReference type="NCBI Taxonomy" id="1307761"/>
    <lineage>
        <taxon>Bacteria</taxon>
        <taxon>Pseudomonadati</taxon>
        <taxon>Spirochaetota</taxon>
        <taxon>Spirochaetia</taxon>
        <taxon>Spirochaetales</taxon>
        <taxon>Spirochaetaceae</taxon>
        <taxon>Salinispira</taxon>
    </lineage>
</organism>
<dbReference type="PANTHER" id="PTHR37166">
    <property type="entry name" value="PROTEIN FLAG"/>
    <property type="match status" value="1"/>
</dbReference>
<protein>
    <recommendedName>
        <fullName evidence="4">Flagellar protein FlaG</fullName>
    </recommendedName>
</protein>
<dbReference type="EMBL" id="CP006939">
    <property type="protein sequence ID" value="AHC14640.1"/>
    <property type="molecule type" value="Genomic_DNA"/>
</dbReference>
<feature type="region of interest" description="Disordered" evidence="1">
    <location>
        <begin position="1"/>
        <end position="89"/>
    </location>
</feature>
<keyword evidence="3" id="KW-1185">Reference proteome</keyword>
<reference evidence="2 3" key="1">
    <citation type="journal article" date="2015" name="Stand. Genomic Sci.">
        <title>Complete genome sequence and description of Salinispira pacifica gen. nov., sp. nov., a novel spirochaete isolated form a hypersaline microbial mat.</title>
        <authorList>
            <person name="Ben Hania W."/>
            <person name="Joseph M."/>
            <person name="Schumann P."/>
            <person name="Bunk B."/>
            <person name="Fiebig A."/>
            <person name="Sproer C."/>
            <person name="Klenk H.P."/>
            <person name="Fardeau M.L."/>
            <person name="Spring S."/>
        </authorList>
    </citation>
    <scope>NUCLEOTIDE SEQUENCE [LARGE SCALE GENOMIC DNA]</scope>
    <source>
        <strain evidence="2 3">L21-RPul-D2</strain>
    </source>
</reference>
<dbReference type="Pfam" id="PF03646">
    <property type="entry name" value="FlaG"/>
    <property type="match status" value="1"/>
</dbReference>
<accession>V5WG95</accession>
<dbReference type="InterPro" id="IPR035924">
    <property type="entry name" value="FlaG-like_sf"/>
</dbReference>
<evidence type="ECO:0008006" key="4">
    <source>
        <dbReference type="Google" id="ProtNLM"/>
    </source>
</evidence>
<dbReference type="Gene3D" id="3.30.160.170">
    <property type="entry name" value="FlaG-like"/>
    <property type="match status" value="1"/>
</dbReference>
<feature type="compositionally biased region" description="Polar residues" evidence="1">
    <location>
        <begin position="11"/>
        <end position="20"/>
    </location>
</feature>
<dbReference type="PANTHER" id="PTHR37166:SF1">
    <property type="entry name" value="PROTEIN FLAG"/>
    <property type="match status" value="1"/>
</dbReference>
<evidence type="ECO:0000313" key="2">
    <source>
        <dbReference type="EMBL" id="AHC14640.1"/>
    </source>
</evidence>
<dbReference type="RefSeq" id="WP_024267564.1">
    <property type="nucleotide sequence ID" value="NC_023035.1"/>
</dbReference>
<gene>
    <name evidence="2" type="ORF">L21SP2_1239</name>
</gene>
<proteinExistence type="predicted"/>
<dbReference type="Proteomes" id="UP000018680">
    <property type="component" value="Chromosome"/>
</dbReference>
<evidence type="ECO:0000313" key="3">
    <source>
        <dbReference type="Proteomes" id="UP000018680"/>
    </source>
</evidence>
<dbReference type="KEGG" id="slr:L21SP2_1239"/>